<dbReference type="EMBL" id="PP511642">
    <property type="protein sequence ID" value="XCD06194.1"/>
    <property type="molecule type" value="Genomic_DNA"/>
</dbReference>
<proteinExistence type="predicted"/>
<dbReference type="EMBL" id="PP511380">
    <property type="protein sequence ID" value="XCD03754.1"/>
    <property type="molecule type" value="Genomic_DNA"/>
</dbReference>
<reference evidence="1" key="1">
    <citation type="submission" date="2024-03" db="EMBL/GenBank/DDBJ databases">
        <title>Diverse circular DNA viruses in blood, oral, and fecal samples of captive lemurs.</title>
        <authorList>
            <person name="Paietta E.N."/>
            <person name="Kraberger S."/>
            <person name="Lund M.C."/>
            <person name="Custer J.M."/>
            <person name="Vargas K.M."/>
            <person name="Ehmke E.E."/>
            <person name="Yoder A.D."/>
            <person name="Varsani A."/>
        </authorList>
    </citation>
    <scope>NUCLEOTIDE SEQUENCE</scope>
    <source>
        <strain evidence="1">Duke_21_2</strain>
        <strain evidence="2">Duke_25FS_5</strain>
    </source>
</reference>
<accession>A0AAU8AV55</accession>
<evidence type="ECO:0000313" key="2">
    <source>
        <dbReference type="EMBL" id="XCD06194.1"/>
    </source>
</evidence>
<sequence>MFKKQLEDDCRRIFGYKKIIYGDVDQGIEQDVLYISIEDVSEVVLAGKIKFLVRMKLAMLGTEPSTKYGFFYNRLKQAFKKDELKLAANRFLLYDKEKNIKFSNYEDFFVQTEVNCLYKVSVDYDPSAKTKGFITKIKEFFKK</sequence>
<organism evidence="1">
    <name type="scientific">Dulem virus 29</name>
    <dbReference type="NCBI Taxonomy" id="3145747"/>
    <lineage>
        <taxon>Viruses</taxon>
        <taxon>Duplodnaviria</taxon>
        <taxon>Heunggongvirae</taxon>
        <taxon>Uroviricota</taxon>
        <taxon>Caudoviricetes</taxon>
    </lineage>
</organism>
<protein>
    <submittedName>
        <fullName evidence="1">Uncharacterized protein</fullName>
    </submittedName>
</protein>
<evidence type="ECO:0000313" key="1">
    <source>
        <dbReference type="EMBL" id="XCD03754.1"/>
    </source>
</evidence>
<name>A0AAU8AV55_9CAUD</name>